<dbReference type="Proteomes" id="UP000053372">
    <property type="component" value="Unassembled WGS sequence"/>
</dbReference>
<keyword evidence="3" id="KW-1185">Reference proteome</keyword>
<organism evidence="1 3">
    <name type="scientific">Mastigocoleus testarum BC008</name>
    <dbReference type="NCBI Taxonomy" id="371196"/>
    <lineage>
        <taxon>Bacteria</taxon>
        <taxon>Bacillati</taxon>
        <taxon>Cyanobacteriota</taxon>
        <taxon>Cyanophyceae</taxon>
        <taxon>Nostocales</taxon>
        <taxon>Hapalosiphonaceae</taxon>
        <taxon>Mastigocoleus</taxon>
    </lineage>
</organism>
<dbReference type="EMBL" id="LMTZ01000045">
    <property type="protein sequence ID" value="KST68825.1"/>
    <property type="molecule type" value="Genomic_DNA"/>
</dbReference>
<proteinExistence type="predicted"/>
<dbReference type="AlphaFoldDB" id="A0A0V7ZUW2"/>
<comment type="caution">
    <text evidence="1">The sequence shown here is derived from an EMBL/GenBank/DDBJ whole genome shotgun (WGS) entry which is preliminary data.</text>
</comment>
<protein>
    <submittedName>
        <fullName evidence="1">Conjugal transfer protein TrbI</fullName>
    </submittedName>
</protein>
<dbReference type="RefSeq" id="WP_027843218.1">
    <property type="nucleotide sequence ID" value="NZ_LMTZ01000045.1"/>
</dbReference>
<dbReference type="OrthoDB" id="9767597at2"/>
<reference evidence="1 3" key="1">
    <citation type="journal article" date="2015" name="Genome Announc.">
        <title>Draft Genome of the Euendolithic (true boring) Cyanobacterium Mastigocoleus testarum strain BC008.</title>
        <authorList>
            <person name="Guida B.S."/>
            <person name="Garcia-Pichel F."/>
        </authorList>
    </citation>
    <scope>NUCLEOTIDE SEQUENCE [LARGE SCALE GENOMIC DNA]</scope>
    <source>
        <strain evidence="1 3">BC008</strain>
    </source>
</reference>
<dbReference type="EMBL" id="LMTZ01000077">
    <property type="protein sequence ID" value="KST68162.1"/>
    <property type="molecule type" value="Genomic_DNA"/>
</dbReference>
<evidence type="ECO:0000313" key="2">
    <source>
        <dbReference type="EMBL" id="KST68825.1"/>
    </source>
</evidence>
<name>A0A0V7ZUW2_9CYAN</name>
<accession>A0A0V7ZUW2</accession>
<evidence type="ECO:0000313" key="1">
    <source>
        <dbReference type="EMBL" id="KST68162.1"/>
    </source>
</evidence>
<evidence type="ECO:0000313" key="3">
    <source>
        <dbReference type="Proteomes" id="UP000053372"/>
    </source>
</evidence>
<gene>
    <name evidence="1" type="ORF">BC008_32595</name>
    <name evidence="2" type="ORF">BC008_34280</name>
</gene>
<sequence>MASFRRWKNGTAAFLAIAISTGTITPLFSLNRANAQVIFGEPRRVSISAGATLPVTYEKDKIVVAPDETLDLTLKVASDIVDRSGNLLIPKNTEIKGELRPASDRDSDKGSQFVAEELIFPNGDRQSIDAASDVVTNIEKIKKGSDSSKILQDAAIGAGAAAVIELLTGDRDIDILGPVAGAGAGALASVLLRKKTVEVVVINPEKDLDVTLDSDLVISLSRN</sequence>